<protein>
    <submittedName>
        <fullName evidence="2">Site-specific integrase-resolvase</fullName>
    </submittedName>
</protein>
<dbReference type="EMBL" id="JAVIZN010000002">
    <property type="protein sequence ID" value="MDR6202148.1"/>
    <property type="molecule type" value="Genomic_DNA"/>
</dbReference>
<dbReference type="Pfam" id="PF12728">
    <property type="entry name" value="HTH_17"/>
    <property type="match status" value="1"/>
</dbReference>
<organism evidence="2 3">
    <name type="scientific">Paraburkholderia graminis</name>
    <dbReference type="NCBI Taxonomy" id="60548"/>
    <lineage>
        <taxon>Bacteria</taxon>
        <taxon>Pseudomonadati</taxon>
        <taxon>Pseudomonadota</taxon>
        <taxon>Betaproteobacteria</taxon>
        <taxon>Burkholderiales</taxon>
        <taxon>Burkholderiaceae</taxon>
        <taxon>Paraburkholderia</taxon>
    </lineage>
</organism>
<evidence type="ECO:0000259" key="1">
    <source>
        <dbReference type="Pfam" id="PF12728"/>
    </source>
</evidence>
<sequence>MTIAEVARLLFVSRSHVRHLLESGHLHGALGHDGEYIVDEGSVKRYRQELDERARRYLDGQTEDDEPPGL</sequence>
<feature type="domain" description="Helix-turn-helix" evidence="1">
    <location>
        <begin position="1"/>
        <end position="49"/>
    </location>
</feature>
<evidence type="ECO:0000313" key="3">
    <source>
        <dbReference type="Proteomes" id="UP001245184"/>
    </source>
</evidence>
<comment type="caution">
    <text evidence="2">The sequence shown here is derived from an EMBL/GenBank/DDBJ whole genome shotgun (WGS) entry which is preliminary data.</text>
</comment>
<proteinExistence type="predicted"/>
<gene>
    <name evidence="2" type="ORF">QF025_000868</name>
</gene>
<reference evidence="2 3" key="1">
    <citation type="submission" date="2023-08" db="EMBL/GenBank/DDBJ databases">
        <title>Genome sequencing of plant associated microbes to promote plant fitness in Sorghum bicolor and Oryza sativa.</title>
        <authorList>
            <person name="Coleman-Derr D."/>
        </authorList>
    </citation>
    <scope>NUCLEOTIDE SEQUENCE [LARGE SCALE GENOMIC DNA]</scope>
    <source>
        <strain evidence="2 3">SLBN-33</strain>
    </source>
</reference>
<evidence type="ECO:0000313" key="2">
    <source>
        <dbReference type="EMBL" id="MDR6202148.1"/>
    </source>
</evidence>
<name>A0ABD5CA55_9BURK</name>
<dbReference type="Proteomes" id="UP001245184">
    <property type="component" value="Unassembled WGS sequence"/>
</dbReference>
<dbReference type="RefSeq" id="WP_310030364.1">
    <property type="nucleotide sequence ID" value="NZ_JAVIZN010000002.1"/>
</dbReference>
<dbReference type="AlphaFoldDB" id="A0ABD5CA55"/>
<dbReference type="InterPro" id="IPR041657">
    <property type="entry name" value="HTH_17"/>
</dbReference>
<accession>A0ABD5CA55</accession>